<protein>
    <submittedName>
        <fullName evidence="2">(2Fe-2S)-binding protein</fullName>
    </submittedName>
</protein>
<dbReference type="SUPFAM" id="SSF54292">
    <property type="entry name" value="2Fe-2S ferredoxin-like"/>
    <property type="match status" value="1"/>
</dbReference>
<dbReference type="Pfam" id="PF00111">
    <property type="entry name" value="Fer2"/>
    <property type="match status" value="1"/>
</dbReference>
<dbReference type="InterPro" id="IPR012675">
    <property type="entry name" value="Beta-grasp_dom_sf"/>
</dbReference>
<dbReference type="GO" id="GO:0051536">
    <property type="term" value="F:iron-sulfur cluster binding"/>
    <property type="evidence" value="ECO:0007669"/>
    <property type="project" value="InterPro"/>
</dbReference>
<feature type="domain" description="2Fe-2S ferredoxin-type" evidence="1">
    <location>
        <begin position="1"/>
        <end position="95"/>
    </location>
</feature>
<evidence type="ECO:0000313" key="2">
    <source>
        <dbReference type="EMBL" id="HHE32998.1"/>
    </source>
</evidence>
<dbReference type="Proteomes" id="UP000886058">
    <property type="component" value="Unassembled WGS sequence"/>
</dbReference>
<dbReference type="Gene3D" id="3.10.20.30">
    <property type="match status" value="1"/>
</dbReference>
<proteinExistence type="predicted"/>
<accession>A0A7C5H9T9</accession>
<dbReference type="InterPro" id="IPR036010">
    <property type="entry name" value="2Fe-2S_ferredoxin-like_sf"/>
</dbReference>
<reference evidence="2" key="1">
    <citation type="journal article" date="2020" name="mSystems">
        <title>Genome- and Community-Level Interaction Insights into Carbon Utilization and Element Cycling Functions of Hydrothermarchaeota in Hydrothermal Sediment.</title>
        <authorList>
            <person name="Zhou Z."/>
            <person name="Liu Y."/>
            <person name="Xu W."/>
            <person name="Pan J."/>
            <person name="Luo Z.H."/>
            <person name="Li M."/>
        </authorList>
    </citation>
    <scope>NUCLEOTIDE SEQUENCE [LARGE SCALE GENOMIC DNA]</scope>
    <source>
        <strain evidence="2">HyVt-633</strain>
    </source>
</reference>
<dbReference type="InterPro" id="IPR001041">
    <property type="entry name" value="2Fe-2S_ferredoxin-type"/>
</dbReference>
<dbReference type="PROSITE" id="PS51085">
    <property type="entry name" value="2FE2S_FER_2"/>
    <property type="match status" value="1"/>
</dbReference>
<name>A0A7C5H9T9_9CHLB</name>
<sequence length="252" mass="26962">MNLIINDKTAQASVGETVGKAARLNHSHVGYVCGGHGLCQACYITVQEGADCLGPLTDVEKAFLSPRQIAAGGRMACQATLAKEGTVKVLSRPEEVRRMVFSNPLELFGYAAEMGKDTAQQIGPGVQNLIGRIQRGEMGGKEALGDLVESLQGAAGLIAETVQQLPQNLPIPFKEQIMDVIGKLPQLPASLPQIQLPQIQLPQIQLPQLPISLPQLPFQLPFLPAQQESTEALEKVTITVQPKAALQPKPKA</sequence>
<evidence type="ECO:0000259" key="1">
    <source>
        <dbReference type="PROSITE" id="PS51085"/>
    </source>
</evidence>
<dbReference type="AlphaFoldDB" id="A0A7C5H9T9"/>
<dbReference type="CDD" id="cd00207">
    <property type="entry name" value="fer2"/>
    <property type="match status" value="1"/>
</dbReference>
<organism evidence="2">
    <name type="scientific">Chlorobaculum parvum</name>
    <dbReference type="NCBI Taxonomy" id="274539"/>
    <lineage>
        <taxon>Bacteria</taxon>
        <taxon>Pseudomonadati</taxon>
        <taxon>Chlorobiota</taxon>
        <taxon>Chlorobiia</taxon>
        <taxon>Chlorobiales</taxon>
        <taxon>Chlorobiaceae</taxon>
        <taxon>Chlorobaculum</taxon>
    </lineage>
</organism>
<dbReference type="EMBL" id="DRSQ01000227">
    <property type="protein sequence ID" value="HHE32998.1"/>
    <property type="molecule type" value="Genomic_DNA"/>
</dbReference>
<comment type="caution">
    <text evidence="2">The sequence shown here is derived from an EMBL/GenBank/DDBJ whole genome shotgun (WGS) entry which is preliminary data.</text>
</comment>
<gene>
    <name evidence="2" type="ORF">ENL07_10370</name>
</gene>